<protein>
    <submittedName>
        <fullName evidence="1">Uncharacterized protein</fullName>
    </submittedName>
</protein>
<keyword evidence="2" id="KW-1185">Reference proteome</keyword>
<dbReference type="VEuPathDB" id="FungiDB:CHGG_08862"/>
<dbReference type="InParanoid" id="Q2GT42"/>
<dbReference type="RefSeq" id="XP_001226789.1">
    <property type="nucleotide sequence ID" value="XM_001226788.1"/>
</dbReference>
<dbReference type="EMBL" id="CH408034">
    <property type="protein sequence ID" value="EAQ84848.1"/>
    <property type="molecule type" value="Genomic_DNA"/>
</dbReference>
<dbReference type="HOGENOM" id="CLU_2775731_0_0_1"/>
<dbReference type="AlphaFoldDB" id="Q2GT42"/>
<evidence type="ECO:0000313" key="2">
    <source>
        <dbReference type="Proteomes" id="UP000001056"/>
    </source>
</evidence>
<sequence length="69" mass="7460">MVDRARASGSTAPTGCCRFGMWSLSWVARGKQSDRGPSSDVARATMWLAQKKMGTKRSGSGLVRVEPDQ</sequence>
<reference evidence="2" key="1">
    <citation type="journal article" date="2015" name="Genome Announc.">
        <title>Draft genome sequence of the cellulolytic fungus Chaetomium globosum.</title>
        <authorList>
            <person name="Cuomo C.A."/>
            <person name="Untereiner W.A."/>
            <person name="Ma L.-J."/>
            <person name="Grabherr M."/>
            <person name="Birren B.W."/>
        </authorList>
    </citation>
    <scope>NUCLEOTIDE SEQUENCE [LARGE SCALE GENOMIC DNA]</scope>
    <source>
        <strain evidence="2">ATCC 6205 / CBS 148.51 / DSM 1962 / NBRC 6347 / NRRL 1970</strain>
    </source>
</reference>
<name>Q2GT42_CHAGB</name>
<organism evidence="1 2">
    <name type="scientific">Chaetomium globosum (strain ATCC 6205 / CBS 148.51 / DSM 1962 / NBRC 6347 / NRRL 1970)</name>
    <name type="common">Soil fungus</name>
    <dbReference type="NCBI Taxonomy" id="306901"/>
    <lineage>
        <taxon>Eukaryota</taxon>
        <taxon>Fungi</taxon>
        <taxon>Dikarya</taxon>
        <taxon>Ascomycota</taxon>
        <taxon>Pezizomycotina</taxon>
        <taxon>Sordariomycetes</taxon>
        <taxon>Sordariomycetidae</taxon>
        <taxon>Sordariales</taxon>
        <taxon>Chaetomiaceae</taxon>
        <taxon>Chaetomium</taxon>
    </lineage>
</organism>
<dbReference type="Proteomes" id="UP000001056">
    <property type="component" value="Unassembled WGS sequence"/>
</dbReference>
<accession>Q2GT42</accession>
<evidence type="ECO:0000313" key="1">
    <source>
        <dbReference type="EMBL" id="EAQ84848.1"/>
    </source>
</evidence>
<proteinExistence type="predicted"/>
<gene>
    <name evidence="1" type="ORF">CHGG_08862</name>
</gene>
<dbReference type="GeneID" id="4395789"/>